<feature type="binding site" evidence="4">
    <location>
        <begin position="151"/>
        <end position="154"/>
    </location>
    <ligand>
        <name>pyridoxal 5'-phosphate</name>
        <dbReference type="ChEBI" id="CHEBI:597326"/>
    </ligand>
</feature>
<dbReference type="Pfam" id="PF00266">
    <property type="entry name" value="Aminotran_5"/>
    <property type="match status" value="1"/>
</dbReference>
<keyword evidence="1 4" id="KW-0662">Pyridine nucleotide biosynthesis</keyword>
<keyword evidence="4 5" id="KW-0963">Cytoplasm</keyword>
<feature type="binding site" evidence="4">
    <location>
        <position position="295"/>
    </location>
    <ligand>
        <name>pyridoxal 5'-phosphate</name>
        <dbReference type="ChEBI" id="CHEBI:597326"/>
    </ligand>
</feature>
<sequence length="466" mass="51471">MMFEINGFGVMGGVEEYDRQRARHLDADDPFAVFRNQFRIPTAEDDPEAPCVYLCGNSLGLLSDSAQDRVHRHLEKWARRGVGGHFGGTDAWVDIENGTSQSQASMDLVGARFSHEVVYMNSLTVNLHLLMTAFYRPRGTRTKILIEDKAFPSDCHAVFTHLASRGFTDPAAHTIVVKPRPEEYVLRKEDIIEAIVANRDELALVMLPGVQYYTGQVLPMQDIAAVCNELRIPFGLDLAHAVGNVVLCLHEWGVDFGVWCSYKYLNGGPGGVAGAFMHDKHANKDVFELPRLGGWWGHDPETRFEMGPEFVPRKGILGFQLSNPPVLALAPLLASLDVFEAAGGVYALRQKSVQQTEFLIELLNKYLAGGDGAGHGDAARGSLFRIITPLDDEEARGCQISILLTQGRAKDIHALLARNGVVCDTREPDVLRVAPVPLYNSFSDVLTFVDMLAHACRVVYSKHAHH</sequence>
<dbReference type="PIRSF" id="PIRSF038800">
    <property type="entry name" value="KYNU"/>
    <property type="match status" value="1"/>
</dbReference>
<keyword evidence="2 4" id="KW-0378">Hydrolase</keyword>
<dbReference type="InterPro" id="IPR010111">
    <property type="entry name" value="Kynureninase"/>
</dbReference>
<feature type="modified residue" description="N6-(pyridoxal phosphate)lysine" evidence="4">
    <location>
        <position position="263"/>
    </location>
</feature>
<comment type="caution">
    <text evidence="4">Lacks conserved residue(s) required for the propagation of feature annotation.</text>
</comment>
<protein>
    <recommendedName>
        <fullName evidence="4 5">Kynureninase</fullName>
        <ecNumber evidence="4 5">3.7.1.3</ecNumber>
    </recommendedName>
    <alternativeName>
        <fullName evidence="4">L-kynurenine hydrolase</fullName>
    </alternativeName>
</protein>
<comment type="subunit">
    <text evidence="4 5">Homodimer.</text>
</comment>
<comment type="cofactor">
    <cofactor evidence="4 5">
        <name>pyridoxal 5'-phosphate</name>
        <dbReference type="ChEBI" id="CHEBI:597326"/>
    </cofactor>
</comment>
<evidence type="ECO:0000313" key="8">
    <source>
        <dbReference type="Proteomes" id="UP000324585"/>
    </source>
</evidence>
<feature type="domain" description="Aminotransferase class V" evidence="6">
    <location>
        <begin position="107"/>
        <end position="282"/>
    </location>
</feature>
<evidence type="ECO:0000256" key="1">
    <source>
        <dbReference type="ARBA" id="ARBA00022642"/>
    </source>
</evidence>
<dbReference type="AlphaFoldDB" id="A0A5J4Z3U6"/>
<dbReference type="UniPathway" id="UPA00253">
    <property type="reaction ID" value="UER00329"/>
</dbReference>
<dbReference type="InterPro" id="IPR015422">
    <property type="entry name" value="PyrdxlP-dep_Trfase_small"/>
</dbReference>
<dbReference type="PANTHER" id="PTHR14084">
    <property type="entry name" value="KYNURENINASE"/>
    <property type="match status" value="1"/>
</dbReference>
<dbReference type="PANTHER" id="PTHR14084:SF0">
    <property type="entry name" value="KYNURENINASE"/>
    <property type="match status" value="1"/>
</dbReference>
<dbReference type="OrthoDB" id="5978656at2759"/>
<feature type="binding site" evidence="4">
    <location>
        <position position="123"/>
    </location>
    <ligand>
        <name>pyridoxal 5'-phosphate</name>
        <dbReference type="ChEBI" id="CHEBI:597326"/>
    </ligand>
</feature>
<keyword evidence="3 4" id="KW-0663">Pyridoxal phosphate</keyword>
<dbReference type="GO" id="GO:0019441">
    <property type="term" value="P:L-tryptophan catabolic process to kynurenine"/>
    <property type="evidence" value="ECO:0007669"/>
    <property type="project" value="TreeGrafter"/>
</dbReference>
<dbReference type="InterPro" id="IPR000192">
    <property type="entry name" value="Aminotrans_V_dom"/>
</dbReference>
<keyword evidence="8" id="KW-1185">Reference proteome</keyword>
<feature type="binding site" evidence="4">
    <location>
        <position position="262"/>
    </location>
    <ligand>
        <name>pyridoxal 5'-phosphate</name>
        <dbReference type="ChEBI" id="CHEBI:597326"/>
    </ligand>
</feature>
<dbReference type="InterPro" id="IPR015424">
    <property type="entry name" value="PyrdxlP-dep_Trfase"/>
</dbReference>
<evidence type="ECO:0000259" key="6">
    <source>
        <dbReference type="Pfam" id="PF00266"/>
    </source>
</evidence>
<dbReference type="HAMAP" id="MF_01970">
    <property type="entry name" value="Kynureninase"/>
    <property type="match status" value="1"/>
</dbReference>
<comment type="caution">
    <text evidence="7">The sequence shown here is derived from an EMBL/GenBank/DDBJ whole genome shotgun (WGS) entry which is preliminary data.</text>
</comment>
<comment type="function">
    <text evidence="4 5">Catalyzes the cleavage of L-kynurenine (L-Kyn) and L-3-hydroxykynurenine (L-3OHKyn) into anthranilic acid (AA) and 3-hydroxyanthranilic acid (3-OHAA), respectively.</text>
</comment>
<dbReference type="EC" id="3.7.1.3" evidence="4 5"/>
<evidence type="ECO:0000256" key="2">
    <source>
        <dbReference type="ARBA" id="ARBA00022801"/>
    </source>
</evidence>
<dbReference type="EMBL" id="VRMN01000001">
    <property type="protein sequence ID" value="KAA8497633.1"/>
    <property type="molecule type" value="Genomic_DNA"/>
</dbReference>
<name>A0A5J4Z3U6_PORPP</name>
<comment type="catalytic activity">
    <reaction evidence="4 5">
        <text>L-kynurenine + H2O = anthranilate + L-alanine + H(+)</text>
        <dbReference type="Rhea" id="RHEA:16813"/>
        <dbReference type="ChEBI" id="CHEBI:15377"/>
        <dbReference type="ChEBI" id="CHEBI:15378"/>
        <dbReference type="ChEBI" id="CHEBI:16567"/>
        <dbReference type="ChEBI" id="CHEBI:57959"/>
        <dbReference type="ChEBI" id="CHEBI:57972"/>
        <dbReference type="EC" id="3.7.1.3"/>
    </reaction>
</comment>
<dbReference type="OMA" id="LPGWNSH"/>
<feature type="binding site" evidence="4">
    <location>
        <position position="240"/>
    </location>
    <ligand>
        <name>pyridoxal 5'-phosphate</name>
        <dbReference type="ChEBI" id="CHEBI:597326"/>
    </ligand>
</feature>
<feature type="binding site" evidence="4">
    <location>
        <position position="124"/>
    </location>
    <ligand>
        <name>pyridoxal 5'-phosphate</name>
        <dbReference type="ChEBI" id="CHEBI:597326"/>
    </ligand>
</feature>
<evidence type="ECO:0000313" key="7">
    <source>
        <dbReference type="EMBL" id="KAA8497633.1"/>
    </source>
</evidence>
<dbReference type="GO" id="GO:0030170">
    <property type="term" value="F:pyridoxal phosphate binding"/>
    <property type="evidence" value="ECO:0007669"/>
    <property type="project" value="UniProtKB-UniRule"/>
</dbReference>
<comment type="pathway">
    <text evidence="4 5">Cofactor biosynthesis; NAD(+) biosynthesis; quinolinate from L-kynurenine: step 2/3.</text>
</comment>
<evidence type="ECO:0000256" key="5">
    <source>
        <dbReference type="PIRNR" id="PIRNR038800"/>
    </source>
</evidence>
<dbReference type="GO" id="GO:0019805">
    <property type="term" value="P:quinolinate biosynthetic process"/>
    <property type="evidence" value="ECO:0007669"/>
    <property type="project" value="UniProtKB-UniRule"/>
</dbReference>
<dbReference type="GO" id="GO:0043420">
    <property type="term" value="P:anthranilate metabolic process"/>
    <property type="evidence" value="ECO:0007669"/>
    <property type="project" value="UniProtKB-UniRule"/>
</dbReference>
<reference evidence="8" key="1">
    <citation type="journal article" date="2019" name="Nat. Commun.">
        <title>Expansion of phycobilisome linker gene families in mesophilic red algae.</title>
        <authorList>
            <person name="Lee J."/>
            <person name="Kim D."/>
            <person name="Bhattacharya D."/>
            <person name="Yoon H.S."/>
        </authorList>
    </citation>
    <scope>NUCLEOTIDE SEQUENCE [LARGE SCALE GENOMIC DNA]</scope>
    <source>
        <strain evidence="8">CCMP 1328</strain>
    </source>
</reference>
<accession>A0A5J4Z3U6</accession>
<dbReference type="InterPro" id="IPR015421">
    <property type="entry name" value="PyrdxlP-dep_Trfase_major"/>
</dbReference>
<feature type="binding site" evidence="4">
    <location>
        <position position="237"/>
    </location>
    <ligand>
        <name>pyridoxal 5'-phosphate</name>
        <dbReference type="ChEBI" id="CHEBI:597326"/>
    </ligand>
</feature>
<dbReference type="GO" id="GO:0097053">
    <property type="term" value="P:L-kynurenine catabolic process"/>
    <property type="evidence" value="ECO:0007669"/>
    <property type="project" value="UniProtKB-UniRule"/>
</dbReference>
<dbReference type="NCBIfam" id="TIGR01814">
    <property type="entry name" value="kynureninase"/>
    <property type="match status" value="1"/>
</dbReference>
<dbReference type="Proteomes" id="UP000324585">
    <property type="component" value="Unassembled WGS sequence"/>
</dbReference>
<dbReference type="GO" id="GO:0005737">
    <property type="term" value="C:cytoplasm"/>
    <property type="evidence" value="ECO:0007669"/>
    <property type="project" value="UniProtKB-SubCell"/>
</dbReference>
<dbReference type="Gene3D" id="3.90.1150.10">
    <property type="entry name" value="Aspartate Aminotransferase, domain 1"/>
    <property type="match status" value="1"/>
</dbReference>
<organism evidence="7 8">
    <name type="scientific">Porphyridium purpureum</name>
    <name type="common">Red alga</name>
    <name type="synonym">Porphyridium cruentum</name>
    <dbReference type="NCBI Taxonomy" id="35688"/>
    <lineage>
        <taxon>Eukaryota</taxon>
        <taxon>Rhodophyta</taxon>
        <taxon>Bangiophyceae</taxon>
        <taxon>Porphyridiales</taxon>
        <taxon>Porphyridiaceae</taxon>
        <taxon>Porphyridium</taxon>
    </lineage>
</organism>
<dbReference type="GO" id="GO:0030429">
    <property type="term" value="F:kynureninase activity"/>
    <property type="evidence" value="ECO:0007669"/>
    <property type="project" value="UniProtKB-UniRule"/>
</dbReference>
<feature type="binding site" evidence="4">
    <location>
        <position position="323"/>
    </location>
    <ligand>
        <name>pyridoxal 5'-phosphate</name>
        <dbReference type="ChEBI" id="CHEBI:597326"/>
    </ligand>
</feature>
<dbReference type="Gene3D" id="3.40.640.10">
    <property type="entry name" value="Type I PLP-dependent aspartate aminotransferase-like (Major domain)"/>
    <property type="match status" value="1"/>
</dbReference>
<dbReference type="Pfam" id="PF22580">
    <property type="entry name" value="KYNU_C"/>
    <property type="match status" value="1"/>
</dbReference>
<dbReference type="SUPFAM" id="SSF53383">
    <property type="entry name" value="PLP-dependent transferases"/>
    <property type="match status" value="1"/>
</dbReference>
<comment type="subcellular location">
    <subcellularLocation>
        <location evidence="4 5">Cytoplasm</location>
    </subcellularLocation>
</comment>
<comment type="similarity">
    <text evidence="4 5">Belongs to the kynureninase family.</text>
</comment>
<evidence type="ECO:0000256" key="3">
    <source>
        <dbReference type="ARBA" id="ARBA00022898"/>
    </source>
</evidence>
<evidence type="ECO:0000256" key="4">
    <source>
        <dbReference type="HAMAP-Rule" id="MF_03017"/>
    </source>
</evidence>
<dbReference type="GO" id="GO:0034354">
    <property type="term" value="P:'de novo' NAD+ biosynthetic process from L-tryptophan"/>
    <property type="evidence" value="ECO:0007669"/>
    <property type="project" value="UniProtKB-UniRule"/>
</dbReference>
<proteinExistence type="inferred from homology"/>
<comment type="catalytic activity">
    <reaction evidence="5">
        <text>3-hydroxy-L-kynurenine + H2O = 3-hydroxyanthranilate + L-alanine + H(+)</text>
        <dbReference type="Rhea" id="RHEA:25143"/>
        <dbReference type="ChEBI" id="CHEBI:15377"/>
        <dbReference type="ChEBI" id="CHEBI:15378"/>
        <dbReference type="ChEBI" id="CHEBI:36559"/>
        <dbReference type="ChEBI" id="CHEBI:57972"/>
        <dbReference type="ChEBI" id="CHEBI:58125"/>
        <dbReference type="EC" id="3.7.1.3"/>
    </reaction>
</comment>
<dbReference type="UniPathway" id="UPA00334">
    <property type="reaction ID" value="UER00455"/>
</dbReference>
<gene>
    <name evidence="4" type="primary">KYNU</name>
    <name evidence="7" type="ORF">FVE85_5218</name>
</gene>
<comment type="pathway">
    <text evidence="4 5">Amino-acid degradation; L-kynurenine degradation; L-alanine and anthranilate from L-kynurenine: step 1/1.</text>
</comment>